<accession>A0ABQ0DJN5</accession>
<evidence type="ECO:0000259" key="2">
    <source>
        <dbReference type="Pfam" id="PF02374"/>
    </source>
</evidence>
<comment type="similarity">
    <text evidence="1">Belongs to the arsA ATPase family.</text>
</comment>
<dbReference type="InterPro" id="IPR025723">
    <property type="entry name" value="ArsA/GET3_ATPase-like"/>
</dbReference>
<dbReference type="InterPro" id="IPR016300">
    <property type="entry name" value="ATPase_ArsA/GET3"/>
</dbReference>
<dbReference type="PANTHER" id="PTHR10803:SF3">
    <property type="entry name" value="ATPASE GET3"/>
    <property type="match status" value="1"/>
</dbReference>
<organism evidence="3 4">
    <name type="scientific">Entamoeba nuttalli</name>
    <dbReference type="NCBI Taxonomy" id="412467"/>
    <lineage>
        <taxon>Eukaryota</taxon>
        <taxon>Amoebozoa</taxon>
        <taxon>Evosea</taxon>
        <taxon>Archamoebae</taxon>
        <taxon>Mastigamoebida</taxon>
        <taxon>Entamoebidae</taxon>
        <taxon>Entamoeba</taxon>
    </lineage>
</organism>
<feature type="domain" description="ArsA/GET3 Anion-transporting ATPase-like" evidence="2">
    <location>
        <begin position="19"/>
        <end position="322"/>
    </location>
</feature>
<evidence type="ECO:0000313" key="3">
    <source>
        <dbReference type="EMBL" id="GAB1223075.1"/>
    </source>
</evidence>
<protein>
    <recommendedName>
        <fullName evidence="2">ArsA/GET3 Anion-transporting ATPase-like domain-containing protein</fullName>
    </recommendedName>
</protein>
<comment type="caution">
    <text evidence="3">The sequence shown here is derived from an EMBL/GenBank/DDBJ whole genome shotgun (WGS) entry which is preliminary data.</text>
</comment>
<dbReference type="InterPro" id="IPR027417">
    <property type="entry name" value="P-loop_NTPase"/>
</dbReference>
<sequence>MSLNPPNNLEHIITSQTLKWVFVGGKGGVGKTTTSCSLGVLIADRNPQKKVLIISTDPAHNTSDAFDIKFGAEPKVVPGVPNLSVMEIDVKDAMKGVFDESEQGTNPNGGFGLLSELTGMMGMLKSVPGIDEAIAFSQIINQAQQMNYDLVLFDTAPTGHTLRFLSLPTLLRDMLEKVIKLQDSFGPMMSQFGGMMGMNINFNELKPKMEHMLKTSEQIVEDFTNPNLTTFIPVLIPEFLPLYETERLIQELMNLNMDANSIIVNQILPVNDCCDYCKNKRAIQAKYLGQIDVLYGDFHLIKINMQTNEVRGVAALRAFSKNFEAKH</sequence>
<evidence type="ECO:0000256" key="1">
    <source>
        <dbReference type="ARBA" id="ARBA00011040"/>
    </source>
</evidence>
<dbReference type="Proteomes" id="UP001628156">
    <property type="component" value="Unassembled WGS sequence"/>
</dbReference>
<dbReference type="NCBIfam" id="TIGR00345">
    <property type="entry name" value="GET3_arsA_TRC40"/>
    <property type="match status" value="1"/>
</dbReference>
<dbReference type="PANTHER" id="PTHR10803">
    <property type="entry name" value="ARSENICAL PUMP-DRIVING ATPASE ARSENITE-TRANSLOCATING ATPASE"/>
    <property type="match status" value="1"/>
</dbReference>
<gene>
    <name evidence="3" type="ORF">ENUP19_0130G0003</name>
</gene>
<dbReference type="Gene3D" id="3.40.50.300">
    <property type="entry name" value="P-loop containing nucleotide triphosphate hydrolases"/>
    <property type="match status" value="1"/>
</dbReference>
<dbReference type="Pfam" id="PF02374">
    <property type="entry name" value="ArsA_ATPase"/>
    <property type="match status" value="1"/>
</dbReference>
<dbReference type="SUPFAM" id="SSF52540">
    <property type="entry name" value="P-loop containing nucleoside triphosphate hydrolases"/>
    <property type="match status" value="1"/>
</dbReference>
<reference evidence="3 4" key="1">
    <citation type="journal article" date="2019" name="PLoS Negl. Trop. Dis.">
        <title>Whole genome sequencing of Entamoeba nuttalli reveals mammalian host-related molecular signatures and a novel octapeptide-repeat surface protein.</title>
        <authorList>
            <person name="Tanaka M."/>
            <person name="Makiuchi T."/>
            <person name="Komiyama T."/>
            <person name="Shiina T."/>
            <person name="Osaki K."/>
            <person name="Tachibana H."/>
        </authorList>
    </citation>
    <scope>NUCLEOTIDE SEQUENCE [LARGE SCALE GENOMIC DNA]</scope>
    <source>
        <strain evidence="3 4">P19-061405</strain>
    </source>
</reference>
<dbReference type="EMBL" id="BAAFRS010000130">
    <property type="protein sequence ID" value="GAB1223075.1"/>
    <property type="molecule type" value="Genomic_DNA"/>
</dbReference>
<name>A0ABQ0DJN5_9EUKA</name>
<dbReference type="CDD" id="cd02035">
    <property type="entry name" value="ArsA"/>
    <property type="match status" value="1"/>
</dbReference>
<proteinExistence type="inferred from homology"/>
<keyword evidence="4" id="KW-1185">Reference proteome</keyword>
<evidence type="ECO:0000313" key="4">
    <source>
        <dbReference type="Proteomes" id="UP001628156"/>
    </source>
</evidence>